<evidence type="ECO:0000313" key="2">
    <source>
        <dbReference type="EMBL" id="PHU33887.1"/>
    </source>
</evidence>
<dbReference type="AlphaFoldDB" id="A0A2G3DS65"/>
<dbReference type="PROSITE" id="PS51257">
    <property type="entry name" value="PROKAR_LIPOPROTEIN"/>
    <property type="match status" value="1"/>
</dbReference>
<proteinExistence type="predicted"/>
<dbReference type="EMBL" id="PDYF01000053">
    <property type="protein sequence ID" value="PHU33887.1"/>
    <property type="molecule type" value="Genomic_DNA"/>
</dbReference>
<reference evidence="2 3" key="2">
    <citation type="submission" date="2017-10" db="EMBL/GenBank/DDBJ databases">
        <authorList>
            <person name="Banno H."/>
            <person name="Chua N.-H."/>
        </authorList>
    </citation>
    <scope>NUCLEOTIDE SEQUENCE [LARGE SCALE GENOMIC DNA]</scope>
    <source>
        <strain evidence="2 3">JK626</strain>
    </source>
</reference>
<dbReference type="RefSeq" id="WP_143484037.1">
    <property type="nucleotide sequence ID" value="NZ_PDYF01000053.1"/>
</dbReference>
<keyword evidence="1" id="KW-0732">Signal</keyword>
<sequence length="182" mass="21280">MRIISLIIGVSCILLLTGCGNSSSTNEPYTTNNPKEVYKIVSDVREDMREAHTGMLIFPDRDDYYSDVYAKEEIYGFSTSHQIYNVKTYEKDEYESEVARLKEVANNGEKVYYTEDLFSLPAIVAAYSYQNRYEYALLDADNLQIIYVCNTFLDDWSFIEESYRPNNYDDAKELEKFDYSIY</sequence>
<protein>
    <recommendedName>
        <fullName evidence="4">Lipoprotein</fullName>
    </recommendedName>
</protein>
<feature type="chain" id="PRO_5039273501" description="Lipoprotein" evidence="1">
    <location>
        <begin position="23"/>
        <end position="182"/>
    </location>
</feature>
<comment type="caution">
    <text evidence="2">The sequence shown here is derived from an EMBL/GenBank/DDBJ whole genome shotgun (WGS) entry which is preliminary data.</text>
</comment>
<dbReference type="Proteomes" id="UP000225889">
    <property type="component" value="Unassembled WGS sequence"/>
</dbReference>
<evidence type="ECO:0000313" key="3">
    <source>
        <dbReference type="Proteomes" id="UP000225889"/>
    </source>
</evidence>
<evidence type="ECO:0008006" key="4">
    <source>
        <dbReference type="Google" id="ProtNLM"/>
    </source>
</evidence>
<reference evidence="2 3" key="1">
    <citation type="submission" date="2017-10" db="EMBL/GenBank/DDBJ databases">
        <title>Resolving the taxonomy of Roseburia spp., Eubacterium rectale and Agathobacter spp. through phylogenomic analysis.</title>
        <authorList>
            <person name="Sheridan P.O."/>
            <person name="Walker A.W."/>
            <person name="Duncan S.H."/>
            <person name="Scott K.P."/>
            <person name="Toole P.W.O."/>
            <person name="Luis P."/>
            <person name="Flint H.J."/>
        </authorList>
    </citation>
    <scope>NUCLEOTIDE SEQUENCE [LARGE SCALE GENOMIC DNA]</scope>
    <source>
        <strain evidence="2 3">JK626</strain>
    </source>
</reference>
<feature type="signal peptide" evidence="1">
    <location>
        <begin position="1"/>
        <end position="22"/>
    </location>
</feature>
<evidence type="ECO:0000256" key="1">
    <source>
        <dbReference type="SAM" id="SignalP"/>
    </source>
</evidence>
<name>A0A2G3DS65_9FIRM</name>
<gene>
    <name evidence="2" type="ORF">CSX01_12960</name>
</gene>
<organism evidence="2 3">
    <name type="scientific">Pseudobutyrivibrio ruminis</name>
    <dbReference type="NCBI Taxonomy" id="46206"/>
    <lineage>
        <taxon>Bacteria</taxon>
        <taxon>Bacillati</taxon>
        <taxon>Bacillota</taxon>
        <taxon>Clostridia</taxon>
        <taxon>Lachnospirales</taxon>
        <taxon>Lachnospiraceae</taxon>
        <taxon>Pseudobutyrivibrio</taxon>
    </lineage>
</organism>
<accession>A0A2G3DS65</accession>